<evidence type="ECO:0000259" key="1">
    <source>
        <dbReference type="SMART" id="SM00496"/>
    </source>
</evidence>
<name>A0AAN7KVS5_9MYRT</name>
<reference evidence="2 3" key="1">
    <citation type="journal article" date="2023" name="Hortic Res">
        <title>Pangenome of water caltrop reveals structural variations and asymmetric subgenome divergence after allopolyploidization.</title>
        <authorList>
            <person name="Zhang X."/>
            <person name="Chen Y."/>
            <person name="Wang L."/>
            <person name="Yuan Y."/>
            <person name="Fang M."/>
            <person name="Shi L."/>
            <person name="Lu R."/>
            <person name="Comes H.P."/>
            <person name="Ma Y."/>
            <person name="Chen Y."/>
            <person name="Huang G."/>
            <person name="Zhou Y."/>
            <person name="Zheng Z."/>
            <person name="Qiu Y."/>
        </authorList>
    </citation>
    <scope>NUCLEOTIDE SEQUENCE [LARGE SCALE GENOMIC DNA]</scope>
    <source>
        <tissue evidence="2">Roots</tissue>
    </source>
</reference>
<feature type="domain" description="Nuclease associated modular" evidence="1">
    <location>
        <begin position="103"/>
        <end position="119"/>
    </location>
</feature>
<dbReference type="PANTHER" id="PTHR34199">
    <property type="entry name" value="NUMOD3 MOTIF FAMILY PROTEIN, EXPRESSED"/>
    <property type="match status" value="1"/>
</dbReference>
<accession>A0AAN7KVS5</accession>
<dbReference type="AlphaFoldDB" id="A0AAN7KVS5"/>
<dbReference type="GO" id="GO:0003677">
    <property type="term" value="F:DNA binding"/>
    <property type="evidence" value="ECO:0007669"/>
    <property type="project" value="InterPro"/>
</dbReference>
<evidence type="ECO:0000313" key="2">
    <source>
        <dbReference type="EMBL" id="KAK4773966.1"/>
    </source>
</evidence>
<dbReference type="InterPro" id="IPR003611">
    <property type="entry name" value="NUMOD3"/>
</dbReference>
<dbReference type="Proteomes" id="UP001345219">
    <property type="component" value="Chromosome 22"/>
</dbReference>
<organism evidence="2 3">
    <name type="scientific">Trapa incisa</name>
    <dbReference type="NCBI Taxonomy" id="236973"/>
    <lineage>
        <taxon>Eukaryota</taxon>
        <taxon>Viridiplantae</taxon>
        <taxon>Streptophyta</taxon>
        <taxon>Embryophyta</taxon>
        <taxon>Tracheophyta</taxon>
        <taxon>Spermatophyta</taxon>
        <taxon>Magnoliopsida</taxon>
        <taxon>eudicotyledons</taxon>
        <taxon>Gunneridae</taxon>
        <taxon>Pentapetalae</taxon>
        <taxon>rosids</taxon>
        <taxon>malvids</taxon>
        <taxon>Myrtales</taxon>
        <taxon>Lythraceae</taxon>
        <taxon>Trapa</taxon>
    </lineage>
</organism>
<dbReference type="PANTHER" id="PTHR34199:SF2">
    <property type="entry name" value="NUMOD3 MOTIF FAMILY PROTEIN, EXPRESSED"/>
    <property type="match status" value="1"/>
</dbReference>
<dbReference type="EMBL" id="JAXIOK010000004">
    <property type="protein sequence ID" value="KAK4773966.1"/>
    <property type="molecule type" value="Genomic_DNA"/>
</dbReference>
<evidence type="ECO:0000313" key="3">
    <source>
        <dbReference type="Proteomes" id="UP001345219"/>
    </source>
</evidence>
<dbReference type="Pfam" id="PF07460">
    <property type="entry name" value="NUMOD3"/>
    <property type="match status" value="2"/>
</dbReference>
<comment type="caution">
    <text evidence="2">The sequence shown here is derived from an EMBL/GenBank/DDBJ whole genome shotgun (WGS) entry which is preliminary data.</text>
</comment>
<keyword evidence="3" id="KW-1185">Reference proteome</keyword>
<gene>
    <name evidence="2" type="ORF">SAY87_028985</name>
</gene>
<protein>
    <recommendedName>
        <fullName evidence="1">Nuclease associated modular domain-containing protein</fullName>
    </recommendedName>
</protein>
<feature type="domain" description="Nuclease associated modular" evidence="1">
    <location>
        <begin position="123"/>
        <end position="139"/>
    </location>
</feature>
<proteinExistence type="predicted"/>
<sequence>MGSLALRLSDCCTHSKLFSHLASVQNDEWLYARGVSFKVDRRWSLTIRAVLARVVPRCYSHKGGGSLVISPDPVVLPVGLDDGKRSRRMKIPRARKKRIPWNKGKRHSAETIQKMRKKVPWNKGKRHSAETIEKIRVRTSLAMRNRKVMSMAEGN</sequence>
<dbReference type="SMART" id="SM00496">
    <property type="entry name" value="IENR2"/>
    <property type="match status" value="2"/>
</dbReference>